<dbReference type="InterPro" id="IPR005094">
    <property type="entry name" value="Endonuclease_MobA/VirD2"/>
</dbReference>
<feature type="domain" description="MobA/VirD2-like nuclease" evidence="2">
    <location>
        <begin position="45"/>
        <end position="174"/>
    </location>
</feature>
<protein>
    <submittedName>
        <fullName evidence="3">Relaxase/mobilization nuclease domain-containing protein</fullName>
    </submittedName>
</protein>
<comment type="caution">
    <text evidence="3">The sequence shown here is derived from an EMBL/GenBank/DDBJ whole genome shotgun (WGS) entry which is preliminary data.</text>
</comment>
<dbReference type="RefSeq" id="WP_238721797.1">
    <property type="nucleotide sequence ID" value="NZ_JAHQCW010000017.1"/>
</dbReference>
<feature type="coiled-coil region" evidence="1">
    <location>
        <begin position="370"/>
        <end position="421"/>
    </location>
</feature>
<dbReference type="Pfam" id="PF03432">
    <property type="entry name" value="Relaxase"/>
    <property type="match status" value="1"/>
</dbReference>
<gene>
    <name evidence="3" type="ORF">KTH89_11425</name>
</gene>
<keyword evidence="4" id="KW-1185">Reference proteome</keyword>
<dbReference type="AlphaFoldDB" id="A0A949JXS4"/>
<name>A0A949JXS4_9FIRM</name>
<evidence type="ECO:0000313" key="3">
    <source>
        <dbReference type="EMBL" id="MBU9737153.1"/>
    </source>
</evidence>
<evidence type="ECO:0000313" key="4">
    <source>
        <dbReference type="Proteomes" id="UP000712157"/>
    </source>
</evidence>
<sequence length="463" mass="54524">MAVSKIWKVTVRLDQVIDYATNPEKTAAKEYSPEQYQALADVLQYAKDEEKTEREFYVGGINCNASTARDQFVTVKEQFDKCDGIQAYHGYLSFKDEPNITPELAQQIGTEFAKRVWGDRFQVVVTTHLNTKHLHCHFVVNSVSFVDGKRMQNNEKHWRYFRHIADELCRQHQLDVIENPKRGTGKNYYARKLHEAGMPNYVDSAKAVIDEAISKSNSYADFKYILRQMGATFDDSPNHKYQVLRVKGYQKNIRLTRLGDDYSLERIKERIYGNRNRVKLEPFQKGYYYRPKQYVLLTREHKIRKVGGLYGLYLHYCYKLGYLPKYQKQNPARLHYLLREDLMKLDQITAQVRLLGREHISTSEQLFSYKSKVEDEIKTLTADRTHLRNEIRKVNTDDDLLSGKKQQISALSERLKELRKEVRLCDGIAERSGVMRENLNAVLADEEKIKNNRKENRDYEYRR</sequence>
<keyword evidence="1" id="KW-0175">Coiled coil</keyword>
<dbReference type="EMBL" id="JAHQCW010000017">
    <property type="protein sequence ID" value="MBU9737153.1"/>
    <property type="molecule type" value="Genomic_DNA"/>
</dbReference>
<reference evidence="3" key="1">
    <citation type="submission" date="2021-06" db="EMBL/GenBank/DDBJ databases">
        <title>Description of novel taxa of the family Lachnospiraceae.</title>
        <authorList>
            <person name="Chaplin A.V."/>
            <person name="Sokolova S.R."/>
            <person name="Pikina A.P."/>
            <person name="Korzhanova M."/>
            <person name="Belova V."/>
            <person name="Korostin D."/>
            <person name="Efimov B.A."/>
        </authorList>
    </citation>
    <scope>NUCLEOTIDE SEQUENCE</scope>
    <source>
        <strain evidence="3">ASD5720</strain>
    </source>
</reference>
<dbReference type="Proteomes" id="UP000712157">
    <property type="component" value="Unassembled WGS sequence"/>
</dbReference>
<evidence type="ECO:0000256" key="1">
    <source>
        <dbReference type="SAM" id="Coils"/>
    </source>
</evidence>
<proteinExistence type="predicted"/>
<evidence type="ECO:0000259" key="2">
    <source>
        <dbReference type="Pfam" id="PF03432"/>
    </source>
</evidence>
<accession>A0A949JXS4</accession>
<organism evidence="3 4">
    <name type="scientific">Diplocloster agilis</name>
    <dbReference type="NCBI Taxonomy" id="2850323"/>
    <lineage>
        <taxon>Bacteria</taxon>
        <taxon>Bacillati</taxon>
        <taxon>Bacillota</taxon>
        <taxon>Clostridia</taxon>
        <taxon>Lachnospirales</taxon>
        <taxon>Lachnospiraceae</taxon>
        <taxon>Diplocloster</taxon>
    </lineage>
</organism>